<organism evidence="1">
    <name type="scientific">uncultured bacterium</name>
    <name type="common">gcode 4</name>
    <dbReference type="NCBI Taxonomy" id="1234023"/>
    <lineage>
        <taxon>Bacteria</taxon>
        <taxon>environmental samples</taxon>
    </lineage>
</organism>
<proteinExistence type="predicted"/>
<sequence>MNWNWVLSMPKSSVLVNSMVFASCTDSENKNNQKKCTECDLCLAHEKGCLNHRILKIID</sequence>
<comment type="caution">
    <text evidence="1">The sequence shown here is derived from an EMBL/GenBank/DDBJ whole genome shotgun (WGS) entry which is preliminary data.</text>
</comment>
<protein>
    <submittedName>
        <fullName evidence="1">Uncharacterized protein</fullName>
    </submittedName>
</protein>
<gene>
    <name evidence="1" type="ORF">ACD_4C00381G0002</name>
</gene>
<dbReference type="AlphaFoldDB" id="K2F564"/>
<accession>K2F564</accession>
<name>K2F564_9BACT</name>
<reference evidence="1" key="1">
    <citation type="journal article" date="2012" name="Science">
        <title>Fermentation, hydrogen, and sulfur metabolism in multiple uncultivated bacterial phyla.</title>
        <authorList>
            <person name="Wrighton K.C."/>
            <person name="Thomas B.C."/>
            <person name="Sharon I."/>
            <person name="Miller C.S."/>
            <person name="Castelle C.J."/>
            <person name="VerBerkmoes N.C."/>
            <person name="Wilkins M.J."/>
            <person name="Hettich R.L."/>
            <person name="Lipton M.S."/>
            <person name="Williams K.H."/>
            <person name="Long P.E."/>
            <person name="Banfield J.F."/>
        </authorList>
    </citation>
    <scope>NUCLEOTIDE SEQUENCE [LARGE SCALE GENOMIC DNA]</scope>
</reference>
<evidence type="ECO:0000313" key="1">
    <source>
        <dbReference type="EMBL" id="EKE26211.1"/>
    </source>
</evidence>
<dbReference type="EMBL" id="AMFJ01000897">
    <property type="protein sequence ID" value="EKE26211.1"/>
    <property type="molecule type" value="Genomic_DNA"/>
</dbReference>